<proteinExistence type="predicted"/>
<reference evidence="2 3" key="1">
    <citation type="submission" date="2016-07" db="EMBL/GenBank/DDBJ databases">
        <title>Multiple horizontal gene transfer events from other fungi enriched the ability of initially mycotrophic Trichoderma (Ascomycota) to feed on dead plant biomass.</title>
        <authorList>
            <consortium name="DOE Joint Genome Institute"/>
            <person name="Aerts A."/>
            <person name="Atanasova L."/>
            <person name="Chenthamara K."/>
            <person name="Zhang J."/>
            <person name="Grujic M."/>
            <person name="Henrissat B."/>
            <person name="Kuo A."/>
            <person name="Salamov A."/>
            <person name="Lipzen A."/>
            <person name="Labutti K."/>
            <person name="Barry K."/>
            <person name="Miao Y."/>
            <person name="Rahimi M.J."/>
            <person name="Shen Q."/>
            <person name="Grigoriev I.V."/>
            <person name="Kubicek C.P."/>
            <person name="Druzhinina I.S."/>
        </authorList>
    </citation>
    <scope>NUCLEOTIDE SEQUENCE [LARGE SCALE GENOMIC DNA]</scope>
    <source>
        <strain evidence="2 3">ATCC 18648</strain>
    </source>
</reference>
<sequence length="277" mass="29766">MTQPAPGRSFVALPCALVPGTARGLGRRLVRLVLQVGRPSAFREPGTSSGCTRNACTSNRYLLAAYPEPSPALLGDEACLPGFSQSTTWRNDGIRGSRASTRVRVLVRCRRIDSSVYGNRLLLRQDPVNLLKDPTCPVRTAEPVRLCRRAFPPVNPPRPLSIPPRFPSTCRPPRPSSLFISPPAKRRIACLPEARPRPLWSGGPMATSPAAVQPISRGPPADGLTDAPRGASGKASPCAAPEPKRLHRPIPFVGLLSSRPPKRYEKGTRRGGASAVC</sequence>
<organism evidence="2 3">
    <name type="scientific">Trichoderma longibrachiatum ATCC 18648</name>
    <dbReference type="NCBI Taxonomy" id="983965"/>
    <lineage>
        <taxon>Eukaryota</taxon>
        <taxon>Fungi</taxon>
        <taxon>Dikarya</taxon>
        <taxon>Ascomycota</taxon>
        <taxon>Pezizomycotina</taxon>
        <taxon>Sordariomycetes</taxon>
        <taxon>Hypocreomycetidae</taxon>
        <taxon>Hypocreales</taxon>
        <taxon>Hypocreaceae</taxon>
        <taxon>Trichoderma</taxon>
    </lineage>
</organism>
<evidence type="ECO:0000256" key="1">
    <source>
        <dbReference type="SAM" id="MobiDB-lite"/>
    </source>
</evidence>
<gene>
    <name evidence="2" type="ORF">M440DRAFT_228431</name>
</gene>
<dbReference type="Proteomes" id="UP000240760">
    <property type="component" value="Unassembled WGS sequence"/>
</dbReference>
<dbReference type="AlphaFoldDB" id="A0A2T4CC14"/>
<name>A0A2T4CC14_TRILO</name>
<keyword evidence="3" id="KW-1185">Reference proteome</keyword>
<protein>
    <submittedName>
        <fullName evidence="2">Uncharacterized protein</fullName>
    </submittedName>
</protein>
<feature type="region of interest" description="Disordered" evidence="1">
    <location>
        <begin position="200"/>
        <end position="277"/>
    </location>
</feature>
<accession>A0A2T4CC14</accession>
<dbReference type="EMBL" id="KZ679128">
    <property type="protein sequence ID" value="PTB79090.1"/>
    <property type="molecule type" value="Genomic_DNA"/>
</dbReference>
<evidence type="ECO:0000313" key="2">
    <source>
        <dbReference type="EMBL" id="PTB79090.1"/>
    </source>
</evidence>
<evidence type="ECO:0000313" key="3">
    <source>
        <dbReference type="Proteomes" id="UP000240760"/>
    </source>
</evidence>